<sequence length="73" mass="8867">MEAKFYRAPVDFNEYFKKLIIRNIPSELHLENIKYFITYNFVLTLPDWTFKITKDKFVIYDNNNTILCIVNII</sequence>
<proteinExistence type="predicted"/>
<organism evidence="1">
    <name type="scientific">viral metagenome</name>
    <dbReference type="NCBI Taxonomy" id="1070528"/>
    <lineage>
        <taxon>unclassified sequences</taxon>
        <taxon>metagenomes</taxon>
        <taxon>organismal metagenomes</taxon>
    </lineage>
</organism>
<name>A0A6C0J9D3_9ZZZZ</name>
<evidence type="ECO:0000313" key="1">
    <source>
        <dbReference type="EMBL" id="QHU00224.1"/>
    </source>
</evidence>
<accession>A0A6C0J9D3</accession>
<protein>
    <submittedName>
        <fullName evidence="1">Uncharacterized protein</fullName>
    </submittedName>
</protein>
<dbReference type="EMBL" id="MN740324">
    <property type="protein sequence ID" value="QHU00224.1"/>
    <property type="molecule type" value="Genomic_DNA"/>
</dbReference>
<reference evidence="1" key="1">
    <citation type="journal article" date="2020" name="Nature">
        <title>Giant virus diversity and host interactions through global metagenomics.</title>
        <authorList>
            <person name="Schulz F."/>
            <person name="Roux S."/>
            <person name="Paez-Espino D."/>
            <person name="Jungbluth S."/>
            <person name="Walsh D.A."/>
            <person name="Denef V.J."/>
            <person name="McMahon K.D."/>
            <person name="Konstantinidis K.T."/>
            <person name="Eloe-Fadrosh E.A."/>
            <person name="Kyrpides N.C."/>
            <person name="Woyke T."/>
        </authorList>
    </citation>
    <scope>NUCLEOTIDE SEQUENCE</scope>
    <source>
        <strain evidence="1">GVMAG-M-3300025860-12</strain>
    </source>
</reference>
<dbReference type="AlphaFoldDB" id="A0A6C0J9D3"/>